<feature type="chain" id="PRO_5032956995" evidence="1">
    <location>
        <begin position="19"/>
        <end position="426"/>
    </location>
</feature>
<dbReference type="GO" id="GO:0051276">
    <property type="term" value="P:chromosome organization"/>
    <property type="evidence" value="ECO:0007669"/>
    <property type="project" value="InterPro"/>
</dbReference>
<dbReference type="Proteomes" id="UP000604046">
    <property type="component" value="Unassembled WGS sequence"/>
</dbReference>
<dbReference type="InterPro" id="IPR043928">
    <property type="entry name" value="DNVP"/>
</dbReference>
<evidence type="ECO:0000256" key="1">
    <source>
        <dbReference type="SAM" id="SignalP"/>
    </source>
</evidence>
<dbReference type="EMBL" id="CAJNDS010002087">
    <property type="protein sequence ID" value="CAE7317822.1"/>
    <property type="molecule type" value="Genomic_DNA"/>
</dbReference>
<reference evidence="2" key="1">
    <citation type="submission" date="2021-02" db="EMBL/GenBank/DDBJ databases">
        <authorList>
            <person name="Dougan E. K."/>
            <person name="Rhodes N."/>
            <person name="Thang M."/>
            <person name="Chan C."/>
        </authorList>
    </citation>
    <scope>NUCLEOTIDE SEQUENCE</scope>
</reference>
<dbReference type="AlphaFoldDB" id="A0A812P2G8"/>
<sequence>MFLTAVLVLFGSLPAGHQDPAALRAGPISSAVAVAAVTPVGAVTLLILVASAIFGAVHRAETWGQVLDFRDVRHSNLGGRGPDEGTPELVYADVASAAAGKVDLVVQASRDYRAHSTRDNGVEGHLGRISLRPSEEAHFNFSFRHSEDRVPMQRFFFTVYLSSAGERVRVSGFTRLCWDLDAKFERQSRHSGQDVLLEAPPDMEPLMPGDLEGLTERRHAATFFFESADLFNVSVFTEGDGQASVDFLFSGQNVVADLCEDADSGTGLGTYVGAWLCPELAFVIKQSPTQLLSPAMALPMRTAMKKAMKGSAMKAKAMKKPMKAMKKKTVSKIATGKRAKSVVFRGNKEKTTGGLQKSNLMLNKRGKVVSKKMHAKGKSIQKFVQNWLNAVMTARKELGIKGFCAVGGKSAQGKALYAKAKAIYAA</sequence>
<name>A0A812P2G8_9DINO</name>
<dbReference type="GO" id="GO:0003677">
    <property type="term" value="F:DNA binding"/>
    <property type="evidence" value="ECO:0007669"/>
    <property type="project" value="InterPro"/>
</dbReference>
<evidence type="ECO:0000313" key="3">
    <source>
        <dbReference type="Proteomes" id="UP000604046"/>
    </source>
</evidence>
<comment type="caution">
    <text evidence="2">The sequence shown here is derived from an EMBL/GenBank/DDBJ whole genome shotgun (WGS) entry which is preliminary data.</text>
</comment>
<dbReference type="Pfam" id="PF19060">
    <property type="entry name" value="DVNP"/>
    <property type="match status" value="1"/>
</dbReference>
<keyword evidence="1" id="KW-0732">Signal</keyword>
<proteinExistence type="predicted"/>
<keyword evidence="3" id="KW-1185">Reference proteome</keyword>
<feature type="signal peptide" evidence="1">
    <location>
        <begin position="1"/>
        <end position="18"/>
    </location>
</feature>
<evidence type="ECO:0000313" key="2">
    <source>
        <dbReference type="EMBL" id="CAE7317822.1"/>
    </source>
</evidence>
<accession>A0A812P2G8</accession>
<dbReference type="OrthoDB" id="10480128at2759"/>
<organism evidence="2 3">
    <name type="scientific">Symbiodinium natans</name>
    <dbReference type="NCBI Taxonomy" id="878477"/>
    <lineage>
        <taxon>Eukaryota</taxon>
        <taxon>Sar</taxon>
        <taxon>Alveolata</taxon>
        <taxon>Dinophyceae</taxon>
        <taxon>Suessiales</taxon>
        <taxon>Symbiodiniaceae</taxon>
        <taxon>Symbiodinium</taxon>
    </lineage>
</organism>
<protein>
    <submittedName>
        <fullName evidence="2">Pol protein</fullName>
    </submittedName>
</protein>
<gene>
    <name evidence="2" type="primary">Pol</name>
    <name evidence="2" type="ORF">SNAT2548_LOCUS16661</name>
</gene>